<reference evidence="2" key="1">
    <citation type="submission" date="2020-10" db="EMBL/GenBank/DDBJ databases">
        <authorList>
            <person name="Palmer J.M."/>
        </authorList>
    </citation>
    <scope>NUCLEOTIDE SEQUENCE</scope>
    <source>
        <strain evidence="2">UCD 2041</strain>
    </source>
</reference>
<feature type="region of interest" description="Disordered" evidence="1">
    <location>
        <begin position="1"/>
        <end position="24"/>
    </location>
</feature>
<feature type="compositionally biased region" description="Basic and acidic residues" evidence="1">
    <location>
        <begin position="369"/>
        <end position="385"/>
    </location>
</feature>
<sequence>MAEVPIMSRSSKGELRSGSGDKSFVIGESNFKDILNTAESSDNNPKDVLEAPELSNSSTSNKAILPKVGEQNIQDRSLNSSFNADDTFDTSKFYEMFSSKELQSDINSSPGKLSRTSFSSSSRCWNNTSLPVTPVRAKSVGNLLFQPFSRVGFNSTHNLGTEHNGLRISGMNKFSRFFDSSVDDSAISDQLLRPESAGIEYASPVSLSSSPGPWQPPSFCNGDTGKRSSTFAQKSRFFPNKQAELRTHNTLILPSTSLNDPMSLESLEASLPSLPVQKRIGSTNIFSGSSSPLSLAMVPEFHPARESLRKAKSFENFNLEPSMNSAHQAAANVLGEMPEDEASPTPNGYTSHNAEVKNQENGLPQVNSREVKSFRETERHPRELQTTRYTEVNTEIEDKEGQYQKFYDNIELSLPKIPYSERSRLPSCPSILKYIRSIITRQPTQYMVYIASLPYDTPTSQCHELIAQAFNNFGEVTSAVKDEHSRWSKVAPEKDIFIRYRIVAKLFNDQRTPYKSHRFFNEVTGRDSKMLLFFDYSSSSPNGRLEKGNPFGYSKQDLSSYPEGFSSTFHKRGLNNFMFVRELQSKMIISKVRLSNTITIDSAEFRVSLPIEELGLSLDSDSHAADDENRYLEDGRNSYRRIRRSYVVSIDVRDLENRPGYYYNGKFGSSDHSGESNVGKNSGNSGKSHYNTRINNRNYNKKK</sequence>
<dbReference type="OrthoDB" id="4096847at2759"/>
<evidence type="ECO:0000313" key="2">
    <source>
        <dbReference type="EMBL" id="QOU22694.1"/>
    </source>
</evidence>
<dbReference type="GeneID" id="64574801"/>
<dbReference type="Proteomes" id="UP000663131">
    <property type="component" value="Chromosome 9"/>
</dbReference>
<feature type="compositionally biased region" description="Polar residues" evidence="1">
    <location>
        <begin position="344"/>
        <end position="353"/>
    </location>
</feature>
<dbReference type="EMBL" id="CP063137">
    <property type="protein sequence ID" value="QOU22694.1"/>
    <property type="molecule type" value="Genomic_DNA"/>
</dbReference>
<evidence type="ECO:0000256" key="1">
    <source>
        <dbReference type="SAM" id="MobiDB-lite"/>
    </source>
</evidence>
<dbReference type="KEGG" id="bbrx:BRETT_002877"/>
<feature type="region of interest" description="Disordered" evidence="1">
    <location>
        <begin position="36"/>
        <end position="70"/>
    </location>
</feature>
<dbReference type="AlphaFoldDB" id="A0A871RDP8"/>
<evidence type="ECO:0008006" key="4">
    <source>
        <dbReference type="Google" id="ProtNLM"/>
    </source>
</evidence>
<evidence type="ECO:0000313" key="3">
    <source>
        <dbReference type="Proteomes" id="UP000663131"/>
    </source>
</evidence>
<accession>A0A871RDP8</accession>
<name>A0A871RDP8_DEKBR</name>
<feature type="region of interest" description="Disordered" evidence="1">
    <location>
        <begin position="665"/>
        <end position="703"/>
    </location>
</feature>
<protein>
    <recommendedName>
        <fullName evidence="4">RRM domain-containing protein</fullName>
    </recommendedName>
</protein>
<feature type="compositionally biased region" description="Polar residues" evidence="1">
    <location>
        <begin position="359"/>
        <end position="368"/>
    </location>
</feature>
<organism evidence="2 3">
    <name type="scientific">Dekkera bruxellensis</name>
    <name type="common">Brettanomyces custersii</name>
    <dbReference type="NCBI Taxonomy" id="5007"/>
    <lineage>
        <taxon>Eukaryota</taxon>
        <taxon>Fungi</taxon>
        <taxon>Dikarya</taxon>
        <taxon>Ascomycota</taxon>
        <taxon>Saccharomycotina</taxon>
        <taxon>Pichiomycetes</taxon>
        <taxon>Pichiales</taxon>
        <taxon>Pichiaceae</taxon>
        <taxon>Brettanomyces</taxon>
    </lineage>
</organism>
<feature type="compositionally biased region" description="Polar residues" evidence="1">
    <location>
        <begin position="675"/>
        <end position="703"/>
    </location>
</feature>
<gene>
    <name evidence="2" type="ORF">BRETT_002877</name>
</gene>
<feature type="region of interest" description="Disordered" evidence="1">
    <location>
        <begin position="338"/>
        <end position="389"/>
    </location>
</feature>
<feature type="region of interest" description="Disordered" evidence="1">
    <location>
        <begin position="203"/>
        <end position="226"/>
    </location>
</feature>
<dbReference type="RefSeq" id="XP_041139187.1">
    <property type="nucleotide sequence ID" value="XM_041281396.1"/>
</dbReference>
<proteinExistence type="predicted"/>
<reference evidence="2" key="2">
    <citation type="journal article" name="BMC Genomics">
        <title>New genome assemblies reveal patterns of domestication and adaptation across Brettanomyces (Dekkera) species.</title>
        <authorList>
            <person name="Roach M.J."/>
            <person name="Borneman A.R."/>
        </authorList>
    </citation>
    <scope>NUCLEOTIDE SEQUENCE</scope>
    <source>
        <strain evidence="2">UCD 2041</strain>
    </source>
</reference>